<reference evidence="2 3" key="1">
    <citation type="submission" date="2017-04" db="EMBL/GenBank/DDBJ databases">
        <title>Draft genome sequence of Marssonina coronaria NL1: causal agent of apple blotch.</title>
        <authorList>
            <person name="Cheng Q."/>
        </authorList>
    </citation>
    <scope>NUCLEOTIDE SEQUENCE [LARGE SCALE GENOMIC DNA]</scope>
    <source>
        <strain evidence="2 3">NL1</strain>
    </source>
</reference>
<feature type="domain" description="SET" evidence="1">
    <location>
        <begin position="1"/>
        <end position="126"/>
    </location>
</feature>
<dbReference type="Gene3D" id="2.170.270.10">
    <property type="entry name" value="SET domain"/>
    <property type="match status" value="1"/>
</dbReference>
<name>A0A218Z4V3_9HELO</name>
<dbReference type="GO" id="GO:0005634">
    <property type="term" value="C:nucleus"/>
    <property type="evidence" value="ECO:0007669"/>
    <property type="project" value="TreeGrafter"/>
</dbReference>
<evidence type="ECO:0000313" key="3">
    <source>
        <dbReference type="Proteomes" id="UP000242519"/>
    </source>
</evidence>
<comment type="caution">
    <text evidence="2">The sequence shown here is derived from an EMBL/GenBank/DDBJ whole genome shotgun (WGS) entry which is preliminary data.</text>
</comment>
<dbReference type="SUPFAM" id="SSF82199">
    <property type="entry name" value="SET domain"/>
    <property type="match status" value="1"/>
</dbReference>
<evidence type="ECO:0000313" key="2">
    <source>
        <dbReference type="EMBL" id="OWP03018.1"/>
    </source>
</evidence>
<dbReference type="CDD" id="cd20071">
    <property type="entry name" value="SET_SMYD"/>
    <property type="match status" value="1"/>
</dbReference>
<dbReference type="Pfam" id="PF00856">
    <property type="entry name" value="SET"/>
    <property type="match status" value="1"/>
</dbReference>
<protein>
    <recommendedName>
        <fullName evidence="1">SET domain-containing protein</fullName>
    </recommendedName>
</protein>
<gene>
    <name evidence="2" type="ORF">B2J93_3644</name>
</gene>
<sequence length="438" mass="50221">MLLRKKETLDSDEDGDWKALESHIGELQGDRKWEEILLQARAGIEFTNFGAERMEEAVRWLCVMSTNAFRITLPDNTPVGLCFSPTLALANHSCNPNAFIVFDSRNISLRALRPIKTDEQIFISYIDPTEDIVSRQSRLKERYFFICKCEKCERNENVYESFLSYQLGEEDYDKRMDLLCARKQLLMRARYLATTLQSSPPVSQYLHNLRKASSLLEESKNLFEAQKQCQLPMIINAASFCDPLTDVNIYALSPYPDIMHELYLKFVDAQSFIFALITILALFLNCDVFTYPQPHHPVRVVRLLTIAKLLKHIASLSPNELLQDIRQNSSLPSLEALQAREDISKAVQDVDLINAFHAIMILVWEEAKRSHGEDSIFMKEVDQEIKEVEEVQRLRGPVGGNLRRWMVDVEDAEGRKKAEICFGGLRRLAGLAGKVMLP</sequence>
<dbReference type="Proteomes" id="UP000242519">
    <property type="component" value="Unassembled WGS sequence"/>
</dbReference>
<dbReference type="InParanoid" id="A0A218Z4V3"/>
<keyword evidence="3" id="KW-1185">Reference proteome</keyword>
<dbReference type="PANTHER" id="PTHR12197">
    <property type="entry name" value="HISTONE-LYSINE N-METHYLTRANSFERASE SMYD"/>
    <property type="match status" value="1"/>
</dbReference>
<dbReference type="OrthoDB" id="5945798at2759"/>
<dbReference type="AlphaFoldDB" id="A0A218Z4V3"/>
<dbReference type="STRING" id="503106.A0A218Z4V3"/>
<dbReference type="InterPro" id="IPR050869">
    <property type="entry name" value="H3K4_H4K5_MeTrfase"/>
</dbReference>
<dbReference type="InterPro" id="IPR046341">
    <property type="entry name" value="SET_dom_sf"/>
</dbReference>
<dbReference type="InterPro" id="IPR001214">
    <property type="entry name" value="SET_dom"/>
</dbReference>
<evidence type="ECO:0000259" key="1">
    <source>
        <dbReference type="PROSITE" id="PS50280"/>
    </source>
</evidence>
<dbReference type="EMBL" id="MZNU01000202">
    <property type="protein sequence ID" value="OWP03018.1"/>
    <property type="molecule type" value="Genomic_DNA"/>
</dbReference>
<proteinExistence type="predicted"/>
<organism evidence="2 3">
    <name type="scientific">Diplocarpon coronariae</name>
    <dbReference type="NCBI Taxonomy" id="2795749"/>
    <lineage>
        <taxon>Eukaryota</taxon>
        <taxon>Fungi</taxon>
        <taxon>Dikarya</taxon>
        <taxon>Ascomycota</taxon>
        <taxon>Pezizomycotina</taxon>
        <taxon>Leotiomycetes</taxon>
        <taxon>Helotiales</taxon>
        <taxon>Drepanopezizaceae</taxon>
        <taxon>Diplocarpon</taxon>
    </lineage>
</organism>
<dbReference type="PANTHER" id="PTHR12197:SF251">
    <property type="entry name" value="EG:BACR7C10.4 PROTEIN"/>
    <property type="match status" value="1"/>
</dbReference>
<accession>A0A218Z4V3</accession>
<dbReference type="PROSITE" id="PS50280">
    <property type="entry name" value="SET"/>
    <property type="match status" value="1"/>
</dbReference>